<feature type="transmembrane region" description="Helical" evidence="1">
    <location>
        <begin position="7"/>
        <end position="28"/>
    </location>
</feature>
<organism evidence="2 3">
    <name type="scientific">Candidatus Brevifilum fermentans</name>
    <dbReference type="NCBI Taxonomy" id="1986204"/>
    <lineage>
        <taxon>Bacteria</taxon>
        <taxon>Bacillati</taxon>
        <taxon>Chloroflexota</taxon>
        <taxon>Anaerolineae</taxon>
        <taxon>Anaerolineales</taxon>
        <taxon>Anaerolineaceae</taxon>
        <taxon>Candidatus Brevifilum</taxon>
    </lineage>
</organism>
<gene>
    <name evidence="2" type="ORF">CFX1CAM_1581</name>
</gene>
<evidence type="ECO:0000313" key="2">
    <source>
        <dbReference type="EMBL" id="SMX54646.1"/>
    </source>
</evidence>
<keyword evidence="3" id="KW-1185">Reference proteome</keyword>
<dbReference type="OrthoDB" id="163121at2"/>
<keyword evidence="1" id="KW-0812">Transmembrane</keyword>
<sequence>MRAGKIIAFIAAGIFIIFSFLFILGGFSPEGQPAWILIGLVGMVIGFGLIFIGTKLSPPQKAGDQVVNLNIDLPGQVGMDTIKCQACGGPITSKDVKMIAGAPVVECPHCSTTYQLTEEPKW</sequence>
<dbReference type="RefSeq" id="WP_087862472.1">
    <property type="nucleotide sequence ID" value="NZ_LT859958.1"/>
</dbReference>
<accession>A0A1Y6K502</accession>
<evidence type="ECO:0000313" key="3">
    <source>
        <dbReference type="Proteomes" id="UP000195514"/>
    </source>
</evidence>
<dbReference type="AlphaFoldDB" id="A0A1Y6K502"/>
<name>A0A1Y6K502_9CHLR</name>
<keyword evidence="1" id="KW-0472">Membrane</keyword>
<dbReference type="EMBL" id="LT859958">
    <property type="protein sequence ID" value="SMX54646.1"/>
    <property type="molecule type" value="Genomic_DNA"/>
</dbReference>
<dbReference type="KEGG" id="abat:CFX1CAM_1581"/>
<evidence type="ECO:0000256" key="1">
    <source>
        <dbReference type="SAM" id="Phobius"/>
    </source>
</evidence>
<feature type="transmembrane region" description="Helical" evidence="1">
    <location>
        <begin position="34"/>
        <end position="52"/>
    </location>
</feature>
<proteinExistence type="predicted"/>
<dbReference type="Proteomes" id="UP000195514">
    <property type="component" value="Chromosome I"/>
</dbReference>
<reference evidence="3" key="1">
    <citation type="submission" date="2017-05" db="EMBL/GenBank/DDBJ databases">
        <authorList>
            <person name="Kirkegaard R."/>
            <person name="Mcilroy J S."/>
        </authorList>
    </citation>
    <scope>NUCLEOTIDE SEQUENCE [LARGE SCALE GENOMIC DNA]</scope>
</reference>
<keyword evidence="1" id="KW-1133">Transmembrane helix</keyword>
<protein>
    <submittedName>
        <fullName evidence="2">Uncharacterized protein</fullName>
    </submittedName>
</protein>